<evidence type="ECO:0000256" key="15">
    <source>
        <dbReference type="ARBA" id="ARBA00030592"/>
    </source>
</evidence>
<accession>A0ABS9QQ41</accession>
<organism evidence="24 25">
    <name type="scientific">Shewanella cutis</name>
    <dbReference type="NCBI Taxonomy" id="2766780"/>
    <lineage>
        <taxon>Bacteria</taxon>
        <taxon>Pseudomonadati</taxon>
        <taxon>Pseudomonadota</taxon>
        <taxon>Gammaproteobacteria</taxon>
        <taxon>Alteromonadales</taxon>
        <taxon>Shewanellaceae</taxon>
        <taxon>Shewanella</taxon>
    </lineage>
</organism>
<comment type="caution">
    <text evidence="24">The sequence shown here is derived from an EMBL/GenBank/DDBJ whole genome shotgun (WGS) entry which is preliminary data.</text>
</comment>
<evidence type="ECO:0000256" key="3">
    <source>
        <dbReference type="ARBA" id="ARBA00005150"/>
    </source>
</evidence>
<evidence type="ECO:0000256" key="8">
    <source>
        <dbReference type="ARBA" id="ARBA00022598"/>
    </source>
</evidence>
<dbReference type="Pfam" id="PF08245">
    <property type="entry name" value="Mur_ligase_M"/>
    <property type="match status" value="1"/>
</dbReference>
<sequence>MTVAPSEQASSVTVPSANAPLEQWLAYLLSIHPTEIDMGLTRVSKVAQCLNVLDLGPSKIVTVGGTNGKGTTCAMLENILRLSGLTVGVYSSPHMLKYNERVRINGQDASDEAFVAAFEQIEAARGEISLTFFEYATLAGLILFKAAKLDVVILEVGLGGRLDATNMIDADISVVTSVDLDHEAYLGNTRELVGREKAGIFRQGKPAIVGEPNLPHTVNDVAQQLGAKLYRVGNEFSYQQNGQTWDYQGQVLKLKQLSLPTLPLPNAATVIAIVEHGWPEIAADIIAKGISSARLTGRLEQVSEQPLILLDVAHNPHAARFLVKQLTPIVAGKRVFALCGMLKDKDIGGVLPVVSPLIDTWYLVSLQGERGAHASLLRQTLTQESKACEFEDIATAWTALKVQIQPDDVVIVFGSFYTVAGFKSLFKQDNRFV</sequence>
<evidence type="ECO:0000256" key="19">
    <source>
        <dbReference type="ARBA" id="ARBA00049035"/>
    </source>
</evidence>
<name>A0ABS9QQ41_9GAMM</name>
<comment type="function">
    <text evidence="1">Functions in two distinct reactions of the de novo folate biosynthetic pathway. Catalyzes the addition of a glutamate residue to dihydropteroate (7,8-dihydropteroate or H2Pte) to form dihydrofolate (7,8-dihydrofolate monoglutamate or H2Pte-Glu). Also catalyzes successive additions of L-glutamate to tetrahydrofolate or 10-formyltetrahydrofolate or 5,10-methylenetetrahydrofolate, leading to folylpolyglutamate derivatives.</text>
</comment>
<proteinExistence type="inferred from homology"/>
<dbReference type="PANTHER" id="PTHR11136:SF0">
    <property type="entry name" value="DIHYDROFOLATE SYNTHETASE-RELATED"/>
    <property type="match status" value="1"/>
</dbReference>
<dbReference type="PIRSF" id="PIRSF001563">
    <property type="entry name" value="Folylpolyglu_synth"/>
    <property type="match status" value="1"/>
</dbReference>
<evidence type="ECO:0000256" key="11">
    <source>
        <dbReference type="ARBA" id="ARBA00022840"/>
    </source>
</evidence>
<evidence type="ECO:0000256" key="9">
    <source>
        <dbReference type="ARBA" id="ARBA00022723"/>
    </source>
</evidence>
<keyword evidence="11 21" id="KW-0067">ATP-binding</keyword>
<dbReference type="SUPFAM" id="SSF53623">
    <property type="entry name" value="MurD-like peptide ligases, catalytic domain"/>
    <property type="match status" value="1"/>
</dbReference>
<comment type="catalytic activity">
    <reaction evidence="19">
        <text>(6R)-5,10-methylenetetrahydrofolyl-(gamma-L-Glu)(n) + L-glutamate + ATP = (6R)-5,10-methylenetetrahydrofolyl-(gamma-L-Glu)(n+1) + ADP + phosphate + H(+)</text>
        <dbReference type="Rhea" id="RHEA:51912"/>
        <dbReference type="Rhea" id="RHEA-COMP:13257"/>
        <dbReference type="Rhea" id="RHEA-COMP:13258"/>
        <dbReference type="ChEBI" id="CHEBI:15378"/>
        <dbReference type="ChEBI" id="CHEBI:29985"/>
        <dbReference type="ChEBI" id="CHEBI:30616"/>
        <dbReference type="ChEBI" id="CHEBI:43474"/>
        <dbReference type="ChEBI" id="CHEBI:136572"/>
        <dbReference type="ChEBI" id="CHEBI:456216"/>
        <dbReference type="EC" id="6.3.2.17"/>
    </reaction>
</comment>
<evidence type="ECO:0000256" key="20">
    <source>
        <dbReference type="ARBA" id="ARBA00049161"/>
    </source>
</evidence>
<keyword evidence="13" id="KW-0289">Folate biosynthesis</keyword>
<dbReference type="InterPro" id="IPR036565">
    <property type="entry name" value="Mur-like_cat_sf"/>
</dbReference>
<dbReference type="InterPro" id="IPR018109">
    <property type="entry name" value="Folylpolyglutamate_synth_CS"/>
</dbReference>
<evidence type="ECO:0000256" key="18">
    <source>
        <dbReference type="ARBA" id="ARBA00047808"/>
    </source>
</evidence>
<dbReference type="EC" id="6.3.2.12" evidence="5"/>
<keyword evidence="10 21" id="KW-0547">Nucleotide-binding</keyword>
<dbReference type="Proteomes" id="UP000829384">
    <property type="component" value="Unassembled WGS sequence"/>
</dbReference>
<evidence type="ECO:0000256" key="16">
    <source>
        <dbReference type="ARBA" id="ARBA00032510"/>
    </source>
</evidence>
<dbReference type="InterPro" id="IPR036615">
    <property type="entry name" value="Mur_ligase_C_dom_sf"/>
</dbReference>
<evidence type="ECO:0000313" key="25">
    <source>
        <dbReference type="Proteomes" id="UP000829384"/>
    </source>
</evidence>
<dbReference type="RefSeq" id="WP_240129255.1">
    <property type="nucleotide sequence ID" value="NZ_JACSDI010000001.1"/>
</dbReference>
<gene>
    <name evidence="24" type="primary">folC</name>
    <name evidence="24" type="ORF">H9J30_00655</name>
</gene>
<dbReference type="InterPro" id="IPR001645">
    <property type="entry name" value="Folylpolyglutamate_synth"/>
</dbReference>
<dbReference type="EC" id="6.3.2.17" evidence="6"/>
<evidence type="ECO:0000256" key="5">
    <source>
        <dbReference type="ARBA" id="ARBA00013023"/>
    </source>
</evidence>
<evidence type="ECO:0000256" key="14">
    <source>
        <dbReference type="ARBA" id="ARBA00030048"/>
    </source>
</evidence>
<evidence type="ECO:0000256" key="4">
    <source>
        <dbReference type="ARBA" id="ARBA00008276"/>
    </source>
</evidence>
<comment type="catalytic activity">
    <reaction evidence="18">
        <text>10-formyltetrahydrofolyl-(gamma-L-Glu)(n) + L-glutamate + ATP = 10-formyltetrahydrofolyl-(gamma-L-Glu)(n+1) + ADP + phosphate + H(+)</text>
        <dbReference type="Rhea" id="RHEA:51904"/>
        <dbReference type="Rhea" id="RHEA-COMP:13088"/>
        <dbReference type="Rhea" id="RHEA-COMP:14300"/>
        <dbReference type="ChEBI" id="CHEBI:15378"/>
        <dbReference type="ChEBI" id="CHEBI:29985"/>
        <dbReference type="ChEBI" id="CHEBI:30616"/>
        <dbReference type="ChEBI" id="CHEBI:43474"/>
        <dbReference type="ChEBI" id="CHEBI:134413"/>
        <dbReference type="ChEBI" id="CHEBI:456216"/>
        <dbReference type="EC" id="6.3.2.17"/>
    </reaction>
</comment>
<keyword evidence="12" id="KW-0460">Magnesium</keyword>
<comment type="catalytic activity">
    <reaction evidence="20">
        <text>7,8-dihydropteroate + L-glutamate + ATP = 7,8-dihydrofolate + ADP + phosphate + H(+)</text>
        <dbReference type="Rhea" id="RHEA:23584"/>
        <dbReference type="ChEBI" id="CHEBI:15378"/>
        <dbReference type="ChEBI" id="CHEBI:17839"/>
        <dbReference type="ChEBI" id="CHEBI:29985"/>
        <dbReference type="ChEBI" id="CHEBI:30616"/>
        <dbReference type="ChEBI" id="CHEBI:43474"/>
        <dbReference type="ChEBI" id="CHEBI:57451"/>
        <dbReference type="ChEBI" id="CHEBI:456216"/>
        <dbReference type="EC" id="6.3.2.12"/>
    </reaction>
</comment>
<comment type="pathway">
    <text evidence="3">Cofactor biosynthesis; tetrahydrofolylpolyglutamate biosynthesis.</text>
</comment>
<evidence type="ECO:0000259" key="22">
    <source>
        <dbReference type="Pfam" id="PF02875"/>
    </source>
</evidence>
<evidence type="ECO:0000256" key="10">
    <source>
        <dbReference type="ARBA" id="ARBA00022741"/>
    </source>
</evidence>
<evidence type="ECO:0000256" key="13">
    <source>
        <dbReference type="ARBA" id="ARBA00022909"/>
    </source>
</evidence>
<dbReference type="PROSITE" id="PS01012">
    <property type="entry name" value="FOLYLPOLYGLU_SYNT_2"/>
    <property type="match status" value="1"/>
</dbReference>
<evidence type="ECO:0000256" key="17">
    <source>
        <dbReference type="ARBA" id="ARBA00047493"/>
    </source>
</evidence>
<dbReference type="InterPro" id="IPR013221">
    <property type="entry name" value="Mur_ligase_cen"/>
</dbReference>
<keyword evidence="8 21" id="KW-0436">Ligase</keyword>
<dbReference type="PROSITE" id="PS01011">
    <property type="entry name" value="FOLYLPOLYGLU_SYNT_1"/>
    <property type="match status" value="1"/>
</dbReference>
<feature type="domain" description="Mur ligase C-terminal" evidence="22">
    <location>
        <begin position="297"/>
        <end position="416"/>
    </location>
</feature>
<evidence type="ECO:0000256" key="6">
    <source>
        <dbReference type="ARBA" id="ARBA00013025"/>
    </source>
</evidence>
<dbReference type="InterPro" id="IPR004101">
    <property type="entry name" value="Mur_ligase_C"/>
</dbReference>
<dbReference type="Gene3D" id="3.40.1190.10">
    <property type="entry name" value="Mur-like, catalytic domain"/>
    <property type="match status" value="1"/>
</dbReference>
<dbReference type="GO" id="GO:0008841">
    <property type="term" value="F:dihydrofolate synthase activity"/>
    <property type="evidence" value="ECO:0007669"/>
    <property type="project" value="UniProtKB-EC"/>
</dbReference>
<evidence type="ECO:0000256" key="7">
    <source>
        <dbReference type="ARBA" id="ARBA00019357"/>
    </source>
</evidence>
<dbReference type="GO" id="GO:0004326">
    <property type="term" value="F:tetrahydrofolylpolyglutamate synthase activity"/>
    <property type="evidence" value="ECO:0007669"/>
    <property type="project" value="UniProtKB-EC"/>
</dbReference>
<dbReference type="Pfam" id="PF02875">
    <property type="entry name" value="Mur_ligase_C"/>
    <property type="match status" value="1"/>
</dbReference>
<dbReference type="NCBIfam" id="TIGR01499">
    <property type="entry name" value="folC"/>
    <property type="match status" value="1"/>
</dbReference>
<comment type="catalytic activity">
    <reaction evidence="17">
        <text>(6S)-5,6,7,8-tetrahydrofolyl-(gamma-L-Glu)(n) + L-glutamate + ATP = (6S)-5,6,7,8-tetrahydrofolyl-(gamma-L-Glu)(n+1) + ADP + phosphate + H(+)</text>
        <dbReference type="Rhea" id="RHEA:10580"/>
        <dbReference type="Rhea" id="RHEA-COMP:14738"/>
        <dbReference type="Rhea" id="RHEA-COMP:14740"/>
        <dbReference type="ChEBI" id="CHEBI:15378"/>
        <dbReference type="ChEBI" id="CHEBI:29985"/>
        <dbReference type="ChEBI" id="CHEBI:30616"/>
        <dbReference type="ChEBI" id="CHEBI:43474"/>
        <dbReference type="ChEBI" id="CHEBI:141005"/>
        <dbReference type="ChEBI" id="CHEBI:456216"/>
        <dbReference type="EC" id="6.3.2.17"/>
    </reaction>
</comment>
<protein>
    <recommendedName>
        <fullName evidence="7">Dihydrofolate synthase/folylpolyglutamate synthase</fullName>
        <ecNumber evidence="5">6.3.2.12</ecNumber>
        <ecNumber evidence="6">6.3.2.17</ecNumber>
    </recommendedName>
    <alternativeName>
        <fullName evidence="16">Folylpoly-gamma-glutamate synthetase-dihydrofolate synthetase</fullName>
    </alternativeName>
    <alternativeName>
        <fullName evidence="14">Folylpolyglutamate synthetase</fullName>
    </alternativeName>
    <alternativeName>
        <fullName evidence="15">Tetrahydrofolylpolyglutamate synthase</fullName>
    </alternativeName>
</protein>
<comment type="pathway">
    <text evidence="2">Cofactor biosynthesis; tetrahydrofolate biosynthesis; 7,8-dihydrofolate from 2-amino-4-hydroxy-6-hydroxymethyl-7,8-dihydropteridine diphosphate and 4-aminobenzoate: step 2/2.</text>
</comment>
<dbReference type="NCBIfam" id="NF008101">
    <property type="entry name" value="PRK10846.1"/>
    <property type="match status" value="1"/>
</dbReference>
<feature type="domain" description="Mur ligase central" evidence="23">
    <location>
        <begin position="63"/>
        <end position="208"/>
    </location>
</feature>
<evidence type="ECO:0000313" key="24">
    <source>
        <dbReference type="EMBL" id="MCG9962452.1"/>
    </source>
</evidence>
<reference evidence="24 25" key="1">
    <citation type="submission" date="2020-08" db="EMBL/GenBank/DDBJ databases">
        <title>Whole genome sequence of Shewanella sp strain PS-2.</title>
        <authorList>
            <person name="Das S.K."/>
        </authorList>
    </citation>
    <scope>NUCLEOTIDE SEQUENCE [LARGE SCALE GENOMIC DNA]</scope>
    <source>
        <strain evidence="24 25">PS-2</strain>
    </source>
</reference>
<evidence type="ECO:0000259" key="23">
    <source>
        <dbReference type="Pfam" id="PF08245"/>
    </source>
</evidence>
<evidence type="ECO:0000256" key="2">
    <source>
        <dbReference type="ARBA" id="ARBA00004799"/>
    </source>
</evidence>
<keyword evidence="9" id="KW-0479">Metal-binding</keyword>
<evidence type="ECO:0000256" key="21">
    <source>
        <dbReference type="PIRNR" id="PIRNR001563"/>
    </source>
</evidence>
<dbReference type="EMBL" id="JACSDI010000001">
    <property type="protein sequence ID" value="MCG9962452.1"/>
    <property type="molecule type" value="Genomic_DNA"/>
</dbReference>
<keyword evidence="25" id="KW-1185">Reference proteome</keyword>
<dbReference type="Gene3D" id="3.90.190.20">
    <property type="entry name" value="Mur ligase, C-terminal domain"/>
    <property type="match status" value="1"/>
</dbReference>
<dbReference type="SUPFAM" id="SSF53244">
    <property type="entry name" value="MurD-like peptide ligases, peptide-binding domain"/>
    <property type="match status" value="1"/>
</dbReference>
<evidence type="ECO:0000256" key="1">
    <source>
        <dbReference type="ARBA" id="ARBA00002714"/>
    </source>
</evidence>
<evidence type="ECO:0000256" key="12">
    <source>
        <dbReference type="ARBA" id="ARBA00022842"/>
    </source>
</evidence>
<comment type="similarity">
    <text evidence="4 21">Belongs to the folylpolyglutamate synthase family.</text>
</comment>
<dbReference type="PANTHER" id="PTHR11136">
    <property type="entry name" value="FOLYLPOLYGLUTAMATE SYNTHASE-RELATED"/>
    <property type="match status" value="1"/>
</dbReference>